<dbReference type="SMART" id="SM00487">
    <property type="entry name" value="DEXDc"/>
    <property type="match status" value="1"/>
</dbReference>
<dbReference type="PANTHER" id="PTHR45685:SF2">
    <property type="entry name" value="CHROMATIN-REMODELING ATPASE INO80"/>
    <property type="match status" value="1"/>
</dbReference>
<feature type="compositionally biased region" description="Acidic residues" evidence="17">
    <location>
        <begin position="475"/>
        <end position="490"/>
    </location>
</feature>
<dbReference type="InterPro" id="IPR000330">
    <property type="entry name" value="SNF2_N"/>
</dbReference>
<keyword evidence="7 15" id="KW-0067">ATP-binding</keyword>
<evidence type="ECO:0000259" key="18">
    <source>
        <dbReference type="PROSITE" id="PS51192"/>
    </source>
</evidence>
<protein>
    <recommendedName>
        <fullName evidence="3 15">Chromatin-remodeling ATPase INO80</fullName>
        <ecNumber evidence="15">3.6.4.-</ecNumber>
    </recommendedName>
</protein>
<dbReference type="SMART" id="SM00490">
    <property type="entry name" value="HELICc"/>
    <property type="match status" value="1"/>
</dbReference>
<evidence type="ECO:0000256" key="10">
    <source>
        <dbReference type="ARBA" id="ARBA00023159"/>
    </source>
</evidence>
<keyword evidence="4" id="KW-0547">Nucleotide-binding</keyword>
<dbReference type="PROSITE" id="PS51194">
    <property type="entry name" value="HELICASE_CTER"/>
    <property type="match status" value="1"/>
</dbReference>
<evidence type="ECO:0000256" key="16">
    <source>
        <dbReference type="SAM" id="Coils"/>
    </source>
</evidence>
<evidence type="ECO:0000259" key="20">
    <source>
        <dbReference type="PROSITE" id="PS51413"/>
    </source>
</evidence>
<comment type="subunit">
    <text evidence="15">Component of the INO80 chromatin-remodeling complex.</text>
</comment>
<dbReference type="GO" id="GO:0006281">
    <property type="term" value="P:DNA repair"/>
    <property type="evidence" value="ECO:0007669"/>
    <property type="project" value="UniProtKB-UniRule"/>
</dbReference>
<feature type="coiled-coil region" evidence="16">
    <location>
        <begin position="333"/>
        <end position="370"/>
    </location>
</feature>
<dbReference type="InterPro" id="IPR020838">
    <property type="entry name" value="DBINO"/>
</dbReference>
<feature type="compositionally biased region" description="Polar residues" evidence="17">
    <location>
        <begin position="1329"/>
        <end position="1338"/>
    </location>
</feature>
<feature type="compositionally biased region" description="Polar residues" evidence="17">
    <location>
        <begin position="1391"/>
        <end position="1404"/>
    </location>
</feature>
<keyword evidence="13" id="KW-0539">Nucleus</keyword>
<dbReference type="EMBL" id="CAJMWS010001024">
    <property type="protein sequence ID" value="CAE6471410.1"/>
    <property type="molecule type" value="Genomic_DNA"/>
</dbReference>
<feature type="compositionally biased region" description="Low complexity" evidence="17">
    <location>
        <begin position="395"/>
        <end position="406"/>
    </location>
</feature>
<comment type="catalytic activity">
    <reaction evidence="14 15">
        <text>ATP + H2O = ADP + phosphate + H(+)</text>
        <dbReference type="Rhea" id="RHEA:13065"/>
        <dbReference type="ChEBI" id="CHEBI:15377"/>
        <dbReference type="ChEBI" id="CHEBI:15378"/>
        <dbReference type="ChEBI" id="CHEBI:30616"/>
        <dbReference type="ChEBI" id="CHEBI:43474"/>
        <dbReference type="ChEBI" id="CHEBI:456216"/>
    </reaction>
</comment>
<dbReference type="InterPro" id="IPR001650">
    <property type="entry name" value="Helicase_C-like"/>
</dbReference>
<evidence type="ECO:0000256" key="8">
    <source>
        <dbReference type="ARBA" id="ARBA00023015"/>
    </source>
</evidence>
<feature type="compositionally biased region" description="Basic and acidic residues" evidence="17">
    <location>
        <begin position="49"/>
        <end position="63"/>
    </location>
</feature>
<dbReference type="PROSITE" id="PS51192">
    <property type="entry name" value="HELICASE_ATP_BIND_1"/>
    <property type="match status" value="1"/>
</dbReference>
<dbReference type="InterPro" id="IPR049730">
    <property type="entry name" value="SNF2/RAD54-like_C"/>
</dbReference>
<dbReference type="GO" id="GO:0005524">
    <property type="term" value="F:ATP binding"/>
    <property type="evidence" value="ECO:0007669"/>
    <property type="project" value="UniProtKB-UniRule"/>
</dbReference>
<feature type="compositionally biased region" description="Polar residues" evidence="17">
    <location>
        <begin position="1517"/>
        <end position="1527"/>
    </location>
</feature>
<dbReference type="EC" id="3.6.4.-" evidence="15"/>
<keyword evidence="9 15" id="KW-0238">DNA-binding</keyword>
<keyword evidence="5 15" id="KW-0227">DNA damage</keyword>
<evidence type="ECO:0000256" key="13">
    <source>
        <dbReference type="ARBA" id="ARBA00023242"/>
    </source>
</evidence>
<dbReference type="Proteomes" id="UP000663846">
    <property type="component" value="Unassembled WGS sequence"/>
</dbReference>
<comment type="subcellular location">
    <subcellularLocation>
        <location evidence="1 15">Nucleus</location>
    </subcellularLocation>
</comment>
<dbReference type="GO" id="GO:0031011">
    <property type="term" value="C:Ino80 complex"/>
    <property type="evidence" value="ECO:0007669"/>
    <property type="project" value="UniProtKB-UniRule"/>
</dbReference>
<keyword evidence="10" id="KW-0010">Activator</keyword>
<dbReference type="InterPro" id="IPR050520">
    <property type="entry name" value="INO80/SWR1_helicase"/>
</dbReference>
<dbReference type="InterPro" id="IPR038718">
    <property type="entry name" value="SNF2-like_sf"/>
</dbReference>
<evidence type="ECO:0000256" key="9">
    <source>
        <dbReference type="ARBA" id="ARBA00023125"/>
    </source>
</evidence>
<sequence length="1808" mass="203382">MDTSVMTAAELNAAERAEAERRRHEYYGPGPGTVSPRFRLRAMSPGYYTDEHERERSRAHNRDAALLLEDDLGLRSPDRAKKRPHPHEPPSPSSKKRRPETTAASYPHLHVPARLPSPPTQVRQLSESPPPVVIAGSSSGRGRGKGSRGGRGSRGGKAAGTRPPPATELAEEQDTKPKIKRARKSKNGADTGLPDSFYPSVVPARLQVPDESESGASSPASTPFIPLDAPLPSLPIVGKVDHATLVKRAIQLEENQRKIWVSLARKDIPKAYKLQASSYQTKLLQTKKLSSLVASYAKKPFARTIATTKLTQVKSKRLMREMLVFWRKHDREEKDLRKKAEKAQVDRAKVEEEKREAQRQARKLEFLISQTELYSHFVGNKLKTSELEQGAETTPQPSASAPPEKSAAIRHIEEDGDQTPNSLPAIDFADADERNLHRHAAQNAREAIDAAKQRAKEFDEARKRELEEARKNYEPMDEDEDDARQDEIDPDAPPGKPLVDFDSDELNFQNPTSLTDMSVGQPKMLQAQLKEYQLKGLNWLATLYEQGINGILADEMGLGKTVQSISLLAYLAETHQIWGPFLVIAPASTLHNWQQELTRFVPALKTLPYWGNIKDRTTLRKFWNKKQICYDKDAPFHVLVTSYQLVVADEKYFQRVKWQYMVLDEAQAIKSSSSARWKTLLGFNCRNRLLLTGTPVQNSMQELWALLHFIMPSLFDSHDEFSEWFSKDIESAAENKGSQLNEHQLRRLHMILKPFMLRRVKRNVQNELSEKIEQDIFCDLSPRQRALYRGLRANVSIAELLERANNLGDADSARSLMNLVMQFRKVCNHPELFERADVVAPFSFTSFGRSGNLAREGDLLYCPDSAFNPISFGLPRVFERDGGLIHLPGYKTRAGFENKWFGCEASLWTRDRLVGYAWLSLLGLGAQDIWQYCVSRRVEQLVWCSNHEREIDESSRLSSDPDFSPYSVAPKYVIPRRNYDYLEIAEGYPKLVDIRSELWSQSCMSRPLMFWRTDSVLATPVIPWMSDRMFVERSRRVLEAPRESLLLFGLPRSLKDVSSAAEAWGKQVPGVPSSGLFAASRAEQLPVTPMHVPEAKRLIYDSAKLARLDTLLTELKAGGHRVLIYFQMTRMIDLMEEYLVYRQYSYLRLDGGSKLEDRRDMVRDWQTNPNIFVFLLSTRAGGLGINLTAADTVVFYDHDWNPSNDAQAMDRAHRLGQTRQVTVYRLITKGTIDERIVQLARVKKDVQDIVVGNKQFTEATTSKEIVSLLLDDDQLANLATKGMPNTQAQPSGSSALMNSNRDLWADEGDEFFGSSTLTAPKENAEDPTPSATGMNTPNAILEPVYGRGLKKDGTRKLKPGRKTGPGGSKAERRKKRGPITGDTLPDELSQGARNSLDSTDSHVHSSVITGEPTRVADLNSRIIEEIEQHRQSNPTDFSSWQNLRPGDFPLSLMIVSTVGRVLPSPELKACTEHLGAHVGLYPALHDSYVSRSFEDLIRHPSIRALATPAEEDDVNMDSRTLPQSDSNRSLKSAFEEPYLGNVHKCFLEVGKSRMVDEAAKLVFTITANLREALPTDIKTYPPPDVKLRSYFEGHYKKSDELLQAAYAILFKSVFATAASNIPVVVGSRKGRELAAAWADYLKGGQTVEGMGQPREAFYEVVVAAAETARMKIRKQDKDGYMLKKSVSLPTLFQGMSKSAKMVEAVKHDCSVKKNAYLFYFDEAHPLTKPPEIVTNSRTRSLYHNLGSVLSQLVRLPIFLPSSQPTPTYRDLLRQPETTLRSAPRRVDTPSLHLPNSHSTPSPIKCSKT</sequence>
<feature type="region of interest" description="Disordered" evidence="17">
    <location>
        <begin position="1766"/>
        <end position="1808"/>
    </location>
</feature>
<feature type="compositionally biased region" description="Gly residues" evidence="17">
    <location>
        <begin position="149"/>
        <end position="158"/>
    </location>
</feature>
<dbReference type="Gene3D" id="3.40.50.300">
    <property type="entry name" value="P-loop containing nucleotide triphosphate hydrolases"/>
    <property type="match status" value="1"/>
</dbReference>
<feature type="domain" description="DBINO" evidence="20">
    <location>
        <begin position="259"/>
        <end position="384"/>
    </location>
</feature>
<comment type="caution">
    <text evidence="21">The sequence shown here is derived from an EMBL/GenBank/DDBJ whole genome shotgun (WGS) entry which is preliminary data.</text>
</comment>
<feature type="region of interest" description="Disordered" evidence="17">
    <location>
        <begin position="1508"/>
        <end position="1527"/>
    </location>
</feature>
<comment type="similarity">
    <text evidence="2 15">Belongs to the SNF2/RAD54 helicase family.</text>
</comment>
<evidence type="ECO:0000313" key="22">
    <source>
        <dbReference type="Proteomes" id="UP000663846"/>
    </source>
</evidence>
<evidence type="ECO:0000256" key="15">
    <source>
        <dbReference type="RuleBase" id="RU368001"/>
    </source>
</evidence>
<evidence type="ECO:0000256" key="11">
    <source>
        <dbReference type="ARBA" id="ARBA00023163"/>
    </source>
</evidence>
<dbReference type="FunFam" id="3.40.50.10810:FF:000022">
    <property type="entry name" value="Blast:Putative DNA helicase Ino80"/>
    <property type="match status" value="1"/>
</dbReference>
<evidence type="ECO:0000256" key="1">
    <source>
        <dbReference type="ARBA" id="ARBA00004123"/>
    </source>
</evidence>
<dbReference type="Pfam" id="PF00271">
    <property type="entry name" value="Helicase_C"/>
    <property type="match status" value="1"/>
</dbReference>
<evidence type="ECO:0000256" key="5">
    <source>
        <dbReference type="ARBA" id="ARBA00022763"/>
    </source>
</evidence>
<keyword evidence="16" id="KW-0175">Coiled coil</keyword>
<dbReference type="GO" id="GO:0006338">
    <property type="term" value="P:chromatin remodeling"/>
    <property type="evidence" value="ECO:0007669"/>
    <property type="project" value="UniProtKB-UniRule"/>
</dbReference>
<feature type="domain" description="Helicase ATP-binding" evidence="18">
    <location>
        <begin position="541"/>
        <end position="713"/>
    </location>
</feature>
<accession>A0A8H3GXR3</accession>
<keyword evidence="6 15" id="KW-0378">Hydrolase</keyword>
<feature type="region of interest" description="Disordered" evidence="17">
    <location>
        <begin position="1311"/>
        <end position="1404"/>
    </location>
</feature>
<dbReference type="InterPro" id="IPR014001">
    <property type="entry name" value="Helicase_ATP-bd"/>
</dbReference>
<evidence type="ECO:0000256" key="2">
    <source>
        <dbReference type="ARBA" id="ARBA00007025"/>
    </source>
</evidence>
<feature type="domain" description="Helicase C-terminal" evidence="19">
    <location>
        <begin position="1107"/>
        <end position="1265"/>
    </location>
</feature>
<evidence type="ECO:0000259" key="19">
    <source>
        <dbReference type="PROSITE" id="PS51194"/>
    </source>
</evidence>
<dbReference type="GO" id="GO:0003677">
    <property type="term" value="F:DNA binding"/>
    <property type="evidence" value="ECO:0007669"/>
    <property type="project" value="UniProtKB-UniRule"/>
</dbReference>
<organism evidence="21 22">
    <name type="scientific">Rhizoctonia solani</name>
    <dbReference type="NCBI Taxonomy" id="456999"/>
    <lineage>
        <taxon>Eukaryota</taxon>
        <taxon>Fungi</taxon>
        <taxon>Dikarya</taxon>
        <taxon>Basidiomycota</taxon>
        <taxon>Agaricomycotina</taxon>
        <taxon>Agaricomycetes</taxon>
        <taxon>Cantharellales</taxon>
        <taxon>Ceratobasidiaceae</taxon>
        <taxon>Rhizoctonia</taxon>
    </lineage>
</organism>
<feature type="compositionally biased region" description="Basic and acidic residues" evidence="17">
    <location>
        <begin position="13"/>
        <end position="26"/>
    </location>
</feature>
<dbReference type="GO" id="GO:0016887">
    <property type="term" value="F:ATP hydrolysis activity"/>
    <property type="evidence" value="ECO:0007669"/>
    <property type="project" value="TreeGrafter"/>
</dbReference>
<comment type="function">
    <text evidence="15">ATPase component of the INO80 complex which remodels chromatin by shifting nucleosomes and is involved in DNA repair.</text>
</comment>
<feature type="region of interest" description="Disordered" evidence="17">
    <location>
        <begin position="466"/>
        <end position="505"/>
    </location>
</feature>
<feature type="region of interest" description="Disordered" evidence="17">
    <location>
        <begin position="1"/>
        <end position="199"/>
    </location>
</feature>
<evidence type="ECO:0000313" key="21">
    <source>
        <dbReference type="EMBL" id="CAE6471410.1"/>
    </source>
</evidence>
<dbReference type="PROSITE" id="PS51413">
    <property type="entry name" value="DBINO"/>
    <property type="match status" value="1"/>
</dbReference>
<dbReference type="PANTHER" id="PTHR45685">
    <property type="entry name" value="HELICASE SRCAP-RELATED"/>
    <property type="match status" value="1"/>
</dbReference>
<proteinExistence type="inferred from homology"/>
<feature type="region of interest" description="Disordered" evidence="17">
    <location>
        <begin position="386"/>
        <end position="406"/>
    </location>
</feature>
<dbReference type="GO" id="GO:0042393">
    <property type="term" value="F:histone binding"/>
    <property type="evidence" value="ECO:0007669"/>
    <property type="project" value="TreeGrafter"/>
</dbReference>
<dbReference type="Pfam" id="PF13892">
    <property type="entry name" value="DBINO"/>
    <property type="match status" value="1"/>
</dbReference>
<keyword evidence="11" id="KW-0804">Transcription</keyword>
<evidence type="ECO:0000256" key="17">
    <source>
        <dbReference type="SAM" id="MobiDB-lite"/>
    </source>
</evidence>
<dbReference type="Gene3D" id="3.40.50.10810">
    <property type="entry name" value="Tandem AAA-ATPase domain"/>
    <property type="match status" value="1"/>
</dbReference>
<evidence type="ECO:0000256" key="6">
    <source>
        <dbReference type="ARBA" id="ARBA00022801"/>
    </source>
</evidence>
<evidence type="ECO:0000256" key="7">
    <source>
        <dbReference type="ARBA" id="ARBA00022840"/>
    </source>
</evidence>
<dbReference type="SUPFAM" id="SSF52540">
    <property type="entry name" value="P-loop containing nucleoside triphosphate hydrolases"/>
    <property type="match status" value="2"/>
</dbReference>
<dbReference type="Pfam" id="PF00176">
    <property type="entry name" value="SNF2-rel_dom"/>
    <property type="match status" value="1"/>
</dbReference>
<evidence type="ECO:0000256" key="12">
    <source>
        <dbReference type="ARBA" id="ARBA00023204"/>
    </source>
</evidence>
<evidence type="ECO:0000256" key="14">
    <source>
        <dbReference type="ARBA" id="ARBA00049360"/>
    </source>
</evidence>
<reference evidence="21" key="1">
    <citation type="submission" date="2021-01" db="EMBL/GenBank/DDBJ databases">
        <authorList>
            <person name="Kaushik A."/>
        </authorList>
    </citation>
    <scope>NUCLEOTIDE SEQUENCE</scope>
    <source>
        <strain evidence="21">AG1-1C</strain>
    </source>
</reference>
<comment type="domain">
    <text evidence="15">The DBINO region is involved in binding to DNA.</text>
</comment>
<dbReference type="InterPro" id="IPR027417">
    <property type="entry name" value="P-loop_NTPase"/>
</dbReference>
<keyword evidence="12 15" id="KW-0234">DNA repair</keyword>
<evidence type="ECO:0000256" key="3">
    <source>
        <dbReference type="ARBA" id="ARBA00019805"/>
    </source>
</evidence>
<gene>
    <name evidence="21" type="ORF">RDB_LOCUS176146</name>
</gene>
<evidence type="ECO:0000256" key="4">
    <source>
        <dbReference type="ARBA" id="ARBA00022741"/>
    </source>
</evidence>
<keyword evidence="8" id="KW-0805">Transcription regulation</keyword>
<name>A0A8H3GXR3_9AGAM</name>
<dbReference type="CDD" id="cd18793">
    <property type="entry name" value="SF2_C_SNF"/>
    <property type="match status" value="1"/>
</dbReference>